<keyword evidence="1" id="KW-1133">Transmembrane helix</keyword>
<dbReference type="AlphaFoldDB" id="A0A1B9NUB9"/>
<keyword evidence="1" id="KW-0812">Transmembrane</keyword>
<sequence length="226" mass="25632">MKFVLPTKKQFQKWNMLNRMGYIAAFIGIPVAITQLVLWISSTYQWLESAPKILTVADKLLIDSNPTNLEIADVSIQKYDSKRDVIVFTLVNPSSVTAKNVRVDFYNYESEKSPFSEGMRYVDSGDGIDIPAGKMRSYKVAFKSDYENFFNPNNPSEELLGVSKNITHKNPFELNNIVCGNASSCFFESNRNSTAVSIKYGSIFGQKYGLYTQFYNIFLDGEVHKS</sequence>
<organism evidence="2 3">
    <name type="scientific">Aliivibrio logei</name>
    <name type="common">Vibrio logei</name>
    <dbReference type="NCBI Taxonomy" id="688"/>
    <lineage>
        <taxon>Bacteria</taxon>
        <taxon>Pseudomonadati</taxon>
        <taxon>Pseudomonadota</taxon>
        <taxon>Gammaproteobacteria</taxon>
        <taxon>Vibrionales</taxon>
        <taxon>Vibrionaceae</taxon>
        <taxon>Aliivibrio</taxon>
    </lineage>
</organism>
<dbReference type="Proteomes" id="UP000093523">
    <property type="component" value="Unassembled WGS sequence"/>
</dbReference>
<keyword evidence="1" id="KW-0472">Membrane</keyword>
<proteinExistence type="predicted"/>
<dbReference type="RefSeq" id="WP_065612060.1">
    <property type="nucleotide sequence ID" value="NZ_CAWMPN010000029.1"/>
</dbReference>
<dbReference type="OrthoDB" id="10014857at2"/>
<evidence type="ECO:0000313" key="3">
    <source>
        <dbReference type="Proteomes" id="UP000093523"/>
    </source>
</evidence>
<gene>
    <name evidence="2" type="ORF">A6E04_18545</name>
</gene>
<name>A0A1B9NUB9_ALILO</name>
<accession>A0A1B9NUB9</accession>
<comment type="caution">
    <text evidence="2">The sequence shown here is derived from an EMBL/GenBank/DDBJ whole genome shotgun (WGS) entry which is preliminary data.</text>
</comment>
<reference evidence="2 3" key="1">
    <citation type="submission" date="2016-06" db="EMBL/GenBank/DDBJ databases">
        <authorList>
            <person name="Kjaerup R.B."/>
            <person name="Dalgaard T.S."/>
            <person name="Juul-Madsen H.R."/>
        </authorList>
    </citation>
    <scope>NUCLEOTIDE SEQUENCE [LARGE SCALE GENOMIC DNA]</scope>
    <source>
        <strain evidence="2 3">1S159</strain>
    </source>
</reference>
<evidence type="ECO:0000313" key="2">
    <source>
        <dbReference type="EMBL" id="OCH17621.1"/>
    </source>
</evidence>
<feature type="transmembrane region" description="Helical" evidence="1">
    <location>
        <begin position="21"/>
        <end position="40"/>
    </location>
</feature>
<dbReference type="EMBL" id="MAJU01000029">
    <property type="protein sequence ID" value="OCH17621.1"/>
    <property type="molecule type" value="Genomic_DNA"/>
</dbReference>
<evidence type="ECO:0000256" key="1">
    <source>
        <dbReference type="SAM" id="Phobius"/>
    </source>
</evidence>
<dbReference type="STRING" id="688.A6E04_18545"/>
<protein>
    <submittedName>
        <fullName evidence="2">Uncharacterized protein</fullName>
    </submittedName>
</protein>